<evidence type="ECO:0000259" key="3">
    <source>
        <dbReference type="Pfam" id="PF23096"/>
    </source>
</evidence>
<dbReference type="EMBL" id="JTDY01001755">
    <property type="protein sequence ID" value="KOB72974.1"/>
    <property type="molecule type" value="Genomic_DNA"/>
</dbReference>
<accession>A0A0L7LC45</accession>
<keyword evidence="5" id="KW-1185">Reference proteome</keyword>
<dbReference type="GO" id="GO:0005829">
    <property type="term" value="C:cytosol"/>
    <property type="evidence" value="ECO:0007669"/>
    <property type="project" value="TreeGrafter"/>
</dbReference>
<comment type="caution">
    <text evidence="4">The sequence shown here is derived from an EMBL/GenBank/DDBJ whole genome shotgun (WGS) entry which is preliminary data.</text>
</comment>
<dbReference type="Proteomes" id="UP000037510">
    <property type="component" value="Unassembled WGS sequence"/>
</dbReference>
<proteinExistence type="predicted"/>
<name>A0A0L7LC45_OPEBR</name>
<dbReference type="InterPro" id="IPR011989">
    <property type="entry name" value="ARM-like"/>
</dbReference>
<dbReference type="Gene3D" id="1.25.10.10">
    <property type="entry name" value="Leucine-rich Repeat Variant"/>
    <property type="match status" value="1"/>
</dbReference>
<sequence length="1109" mass="125047">MSSLECSFVAMVKCARPYFELSATKEILEEIMPQINPWSSEVYMIGQLTMFLPVALPSEFAEHGHKLWFDELMDLWDTCYSAPCGANDLIVLFSGLAKRNPGAIDWSPYAPKMFSKFLNSLHLPVSYKDMHVKSKHSGLDVKYLASWIVWSINPDGVILKHLQCFLDAIESYLHSANSGRENWENKTPESYKLRDEDITKFVEMLLSPTLQAVYNRSGSDISIALQNLATLRPAIVIPPLIERLRNSLTSLTEPHKVTVGMATVASIARPLLRGSEAGYPEGPTHVVPLLLAVLPGLDPNDIKKTLVSLHFILIYAWMVPFVDCSSAPEHWNDLTEEELLTCESTAQFEDFVLVFLDRLFVLIESSVLENVRLDTKDLEVFRSKTDAIMETAVSSASTAILMQSSPKIFKEALRKFKSFATESTFETNVSGSMVGVLLRVFARVDAEATLCAFLPQLCEELQDLLSDEALKDDNPSRDILYRLVLLGYVVECDGSAMLKYVPHILPVLDRALKLSNKTAQTRACEVLANILQYFSLIDVKEWRSSPKDYAEAPEKWLPVREWGKGSPLKEVSLKWHIPSVEEAKCVQMLIDRYLKPAIEKLRTWSAGEITMEHQDLLRTLSIINASLSIESLVPATTLPFSTGVKHVVTVDGENVRCALVRLMTAVQARMLADKSDDTKCFEALIQIWDRILIGRGTRVAAYEAKLRTLSALERAMDGRGSDPNHGYSNMYVRILVADAARIADESRAEMTCEAGITDTAVTVLNALFELSGILKGGDGEESHERHKGALFILMAPRNSPLINKQDWESLRELWPALLRLELLMGDQIHRQLPTINTRLVISEAAVEACKPLLSQSQLTDPSFTQWRRLELAMQMVTSCSSLQTHYTVEVAKLCLELLIHEDITVRRSSLRLMHFILRQCKPKLKKVMVDPYELAGCERPKKRTPGYREDLEWAVWSQDKFPLDDSEWDKPILRNSESGGRQSTSEFCLTNIAVTKIYSEGRVKILYVPDRELAHLTLFHVATTLEPSQRFAAEVASAALRAPRYWTRPRQSQLYRDVLQLIKAGTRSALFNKHVASTLKPSQHFAAEVASAALRAPRYWTRPRQSQLY</sequence>
<evidence type="ECO:0000313" key="5">
    <source>
        <dbReference type="Proteomes" id="UP000037510"/>
    </source>
</evidence>
<dbReference type="InterPro" id="IPR016024">
    <property type="entry name" value="ARM-type_fold"/>
</dbReference>
<protein>
    <submittedName>
        <fullName evidence="4">Proteasome activator complex subunit 4</fullName>
    </submittedName>
</protein>
<dbReference type="Pfam" id="PF16507">
    <property type="entry name" value="HEAT_PSME4_mid"/>
    <property type="match status" value="1"/>
</dbReference>
<dbReference type="AlphaFoldDB" id="A0A0L7LC45"/>
<organism evidence="4 5">
    <name type="scientific">Operophtera brumata</name>
    <name type="common">Winter moth</name>
    <name type="synonym">Phalaena brumata</name>
    <dbReference type="NCBI Taxonomy" id="104452"/>
    <lineage>
        <taxon>Eukaryota</taxon>
        <taxon>Metazoa</taxon>
        <taxon>Ecdysozoa</taxon>
        <taxon>Arthropoda</taxon>
        <taxon>Hexapoda</taxon>
        <taxon>Insecta</taxon>
        <taxon>Pterygota</taxon>
        <taxon>Neoptera</taxon>
        <taxon>Endopterygota</taxon>
        <taxon>Lepidoptera</taxon>
        <taxon>Glossata</taxon>
        <taxon>Ditrysia</taxon>
        <taxon>Geometroidea</taxon>
        <taxon>Geometridae</taxon>
        <taxon>Larentiinae</taxon>
        <taxon>Operophtera</taxon>
    </lineage>
</organism>
<feature type="domain" description="Proteasome activator complex subunit 4-like HEAT repeat-like" evidence="3">
    <location>
        <begin position="890"/>
        <end position="976"/>
    </location>
</feature>
<dbReference type="PANTHER" id="PTHR32170">
    <property type="entry name" value="PROTEASOME ACTIVATOR COMPLEX SUBUNIT 4"/>
    <property type="match status" value="1"/>
</dbReference>
<dbReference type="InterPro" id="IPR055455">
    <property type="entry name" value="HEAT_PSME4"/>
</dbReference>
<dbReference type="GO" id="GO:0016607">
    <property type="term" value="C:nuclear speck"/>
    <property type="evidence" value="ECO:0007669"/>
    <property type="project" value="UniProtKB-SubCell"/>
</dbReference>
<dbReference type="InterPro" id="IPR032430">
    <property type="entry name" value="Blm10_mid"/>
</dbReference>
<dbReference type="GO" id="GO:0016504">
    <property type="term" value="F:peptidase activator activity"/>
    <property type="evidence" value="ECO:0007669"/>
    <property type="project" value="InterPro"/>
</dbReference>
<gene>
    <name evidence="4" type="ORF">OBRU01_05408</name>
</gene>
<dbReference type="InterPro" id="IPR035309">
    <property type="entry name" value="PSME4"/>
</dbReference>
<dbReference type="STRING" id="104452.A0A0L7LC45"/>
<dbReference type="GO" id="GO:0000502">
    <property type="term" value="C:proteasome complex"/>
    <property type="evidence" value="ECO:0007669"/>
    <property type="project" value="UniProtKB-KW"/>
</dbReference>
<dbReference type="PANTHER" id="PTHR32170:SF3">
    <property type="entry name" value="PROTEASOME ACTIVATOR COMPLEX SUBUNIT 4"/>
    <property type="match status" value="1"/>
</dbReference>
<reference evidence="4 5" key="1">
    <citation type="journal article" date="2015" name="Genome Biol. Evol.">
        <title>The genome of winter moth (Operophtera brumata) provides a genomic perspective on sexual dimorphism and phenology.</title>
        <authorList>
            <person name="Derks M.F."/>
            <person name="Smit S."/>
            <person name="Salis L."/>
            <person name="Schijlen E."/>
            <person name="Bossers A."/>
            <person name="Mateman C."/>
            <person name="Pijl A.S."/>
            <person name="de Ridder D."/>
            <person name="Groenen M.A."/>
            <person name="Visser M.E."/>
            <person name="Megens H.J."/>
        </authorList>
    </citation>
    <scope>NUCLEOTIDE SEQUENCE [LARGE SCALE GENOMIC DNA]</scope>
    <source>
        <strain evidence="4">WM2013NL</strain>
        <tissue evidence="4">Head and thorax</tissue>
    </source>
</reference>
<evidence type="ECO:0000313" key="4">
    <source>
        <dbReference type="EMBL" id="KOB72974.1"/>
    </source>
</evidence>
<dbReference type="SUPFAM" id="SSF48371">
    <property type="entry name" value="ARM repeat"/>
    <property type="match status" value="1"/>
</dbReference>
<keyword evidence="4" id="KW-0647">Proteasome</keyword>
<dbReference type="GO" id="GO:0070628">
    <property type="term" value="F:proteasome binding"/>
    <property type="evidence" value="ECO:0007669"/>
    <property type="project" value="InterPro"/>
</dbReference>
<comment type="subcellular location">
    <subcellularLocation>
        <location evidence="1">Nucleus speckle</location>
    </subcellularLocation>
</comment>
<evidence type="ECO:0000259" key="2">
    <source>
        <dbReference type="Pfam" id="PF16507"/>
    </source>
</evidence>
<dbReference type="GO" id="GO:0010499">
    <property type="term" value="P:proteasomal ubiquitin-independent protein catabolic process"/>
    <property type="evidence" value="ECO:0007669"/>
    <property type="project" value="TreeGrafter"/>
</dbReference>
<feature type="domain" description="Proteasome activator Blm10 middle HEAT repeats region" evidence="2">
    <location>
        <begin position="181"/>
        <end position="627"/>
    </location>
</feature>
<evidence type="ECO:0000256" key="1">
    <source>
        <dbReference type="ARBA" id="ARBA00004324"/>
    </source>
</evidence>
<dbReference type="Pfam" id="PF23096">
    <property type="entry name" value="HEAT_PSME4"/>
    <property type="match status" value="1"/>
</dbReference>